<dbReference type="EMBL" id="CP037422">
    <property type="protein sequence ID" value="QDU07024.1"/>
    <property type="molecule type" value="Genomic_DNA"/>
</dbReference>
<dbReference type="InterPro" id="IPR046500">
    <property type="entry name" value="DUF6678"/>
</dbReference>
<gene>
    <name evidence="1" type="ORF">V202x_03690</name>
</gene>
<dbReference type="RefSeq" id="WP_232098773.1">
    <property type="nucleotide sequence ID" value="NZ_CP037422.1"/>
</dbReference>
<evidence type="ECO:0000313" key="2">
    <source>
        <dbReference type="Proteomes" id="UP000318384"/>
    </source>
</evidence>
<dbReference type="AlphaFoldDB" id="A0A517WP36"/>
<dbReference type="Proteomes" id="UP000318384">
    <property type="component" value="Chromosome"/>
</dbReference>
<evidence type="ECO:0000313" key="1">
    <source>
        <dbReference type="EMBL" id="QDU07024.1"/>
    </source>
</evidence>
<accession>A0A517WP36</accession>
<name>A0A517WP36_9PLAN</name>
<organism evidence="1 2">
    <name type="scientific">Gimesia aquarii</name>
    <dbReference type="NCBI Taxonomy" id="2527964"/>
    <lineage>
        <taxon>Bacteria</taxon>
        <taxon>Pseudomonadati</taxon>
        <taxon>Planctomycetota</taxon>
        <taxon>Planctomycetia</taxon>
        <taxon>Planctomycetales</taxon>
        <taxon>Planctomycetaceae</taxon>
        <taxon>Gimesia</taxon>
    </lineage>
</organism>
<proteinExistence type="predicted"/>
<keyword evidence="2" id="KW-1185">Reference proteome</keyword>
<reference evidence="1 2" key="1">
    <citation type="submission" date="2019-03" db="EMBL/GenBank/DDBJ databases">
        <title>Deep-cultivation of Planctomycetes and their phenomic and genomic characterization uncovers novel biology.</title>
        <authorList>
            <person name="Wiegand S."/>
            <person name="Jogler M."/>
            <person name="Boedeker C."/>
            <person name="Pinto D."/>
            <person name="Vollmers J."/>
            <person name="Rivas-Marin E."/>
            <person name="Kohn T."/>
            <person name="Peeters S.H."/>
            <person name="Heuer A."/>
            <person name="Rast P."/>
            <person name="Oberbeckmann S."/>
            <person name="Bunk B."/>
            <person name="Jeske O."/>
            <person name="Meyerdierks A."/>
            <person name="Storesund J.E."/>
            <person name="Kallscheuer N."/>
            <person name="Luecker S."/>
            <person name="Lage O.M."/>
            <person name="Pohl T."/>
            <person name="Merkel B.J."/>
            <person name="Hornburger P."/>
            <person name="Mueller R.-W."/>
            <person name="Bruemmer F."/>
            <person name="Labrenz M."/>
            <person name="Spormann A.M."/>
            <person name="Op den Camp H."/>
            <person name="Overmann J."/>
            <person name="Amann R."/>
            <person name="Jetten M.S.M."/>
            <person name="Mascher T."/>
            <person name="Medema M.H."/>
            <person name="Devos D.P."/>
            <person name="Kaster A.-K."/>
            <person name="Ovreas L."/>
            <person name="Rohde M."/>
            <person name="Galperin M.Y."/>
            <person name="Jogler C."/>
        </authorList>
    </citation>
    <scope>NUCLEOTIDE SEQUENCE [LARGE SCALE GENOMIC DNA]</scope>
    <source>
        <strain evidence="1 2">V202</strain>
    </source>
</reference>
<dbReference type="Pfam" id="PF20383">
    <property type="entry name" value="DUF6678"/>
    <property type="match status" value="1"/>
</dbReference>
<protein>
    <submittedName>
        <fullName evidence="1">Uncharacterized protein</fullName>
    </submittedName>
</protein>
<sequence length="105" mass="12684">MQSVMNNTKWRELQMAMYGIKDFCPRWRTRCLENGYLASWDGEWFYHFSEQGYDWIEWVEIKTENAEEDSIVLSELKRIHVPGHRTEHGFKVYGYVKEGQPVNYL</sequence>